<dbReference type="PROSITE" id="PS50802">
    <property type="entry name" value="OTU"/>
    <property type="match status" value="1"/>
</dbReference>
<dbReference type="Proteomes" id="UP001189429">
    <property type="component" value="Unassembled WGS sequence"/>
</dbReference>
<sequence length="542" mass="56744">MGRKGNRKYNKPADSTANQGPQRSGWKAAGQGRRLGGEEPSWAAAVAAHTATTDSRASGLPNWAPPGCRRIREGGDGNCLFHAIARQALGDTNLDGHARAEICDWMQQHLVPSDVAAGRSPMAPMHRQMLEAQRGEIFAPGNGKGDAMLRLYLQKMRCSGTWGSGLEALCAAYVYGRPVHVWNPDGVSILDPPSEKMLAEANPIRLLHNGRNHWDSALPSAADRMECTAGEVAADEDADLAAAVAASIQDFDLCSGAADSLGRVKHEGSSAAASAPSDDHRALQRALAASAAAARQERADAHGLGDATRAAELRSRQERNELLGRLAERCERKGEALPFGAGLASREQLQSAARARAQALEVDGVVINPRPCESQADSATASFRLAGSDPNPLPASSASSTLDTAAASRRRWGRQRVRQPAVDNGSAQDQSRSDAAAAPCSGALSDLAADAAAAPAADGAVGSVQGRPVLRLQLVEEDGCGYAPGTDSLEDCVAALCRLGFTVEESAGIIECCDGEIGRVKALYGIAWEGDKTVQTLFDGHG</sequence>
<keyword evidence="4" id="KW-1185">Reference proteome</keyword>
<feature type="compositionally biased region" description="Basic residues" evidence="1">
    <location>
        <begin position="1"/>
        <end position="10"/>
    </location>
</feature>
<feature type="compositionally biased region" description="Polar residues" evidence="1">
    <location>
        <begin position="13"/>
        <end position="22"/>
    </location>
</feature>
<feature type="compositionally biased region" description="Low complexity" evidence="1">
    <location>
        <begin position="418"/>
        <end position="435"/>
    </location>
</feature>
<feature type="compositionally biased region" description="Low complexity" evidence="1">
    <location>
        <begin position="43"/>
        <end position="53"/>
    </location>
</feature>
<organism evidence="3 4">
    <name type="scientific">Prorocentrum cordatum</name>
    <dbReference type="NCBI Taxonomy" id="2364126"/>
    <lineage>
        <taxon>Eukaryota</taxon>
        <taxon>Sar</taxon>
        <taxon>Alveolata</taxon>
        <taxon>Dinophyceae</taxon>
        <taxon>Prorocentrales</taxon>
        <taxon>Prorocentraceae</taxon>
        <taxon>Prorocentrum</taxon>
    </lineage>
</organism>
<feature type="region of interest" description="Disordered" evidence="1">
    <location>
        <begin position="1"/>
        <end position="61"/>
    </location>
</feature>
<dbReference type="EMBL" id="CAUYUJ010015682">
    <property type="protein sequence ID" value="CAK0856919.1"/>
    <property type="molecule type" value="Genomic_DNA"/>
</dbReference>
<gene>
    <name evidence="3" type="ORF">PCOR1329_LOCUS47172</name>
</gene>
<dbReference type="CDD" id="cd22744">
    <property type="entry name" value="OTU"/>
    <property type="match status" value="1"/>
</dbReference>
<accession>A0ABN9UBW4</accession>
<feature type="domain" description="OTU" evidence="2">
    <location>
        <begin position="68"/>
        <end position="220"/>
    </location>
</feature>
<feature type="compositionally biased region" description="Low complexity" evidence="1">
    <location>
        <begin position="388"/>
        <end position="407"/>
    </location>
</feature>
<evidence type="ECO:0000256" key="1">
    <source>
        <dbReference type="SAM" id="MobiDB-lite"/>
    </source>
</evidence>
<reference evidence="3" key="1">
    <citation type="submission" date="2023-10" db="EMBL/GenBank/DDBJ databases">
        <authorList>
            <person name="Chen Y."/>
            <person name="Shah S."/>
            <person name="Dougan E. K."/>
            <person name="Thang M."/>
            <person name="Chan C."/>
        </authorList>
    </citation>
    <scope>NUCLEOTIDE SEQUENCE [LARGE SCALE GENOMIC DNA]</scope>
</reference>
<evidence type="ECO:0000313" key="4">
    <source>
        <dbReference type="Proteomes" id="UP001189429"/>
    </source>
</evidence>
<dbReference type="InterPro" id="IPR003323">
    <property type="entry name" value="OTU_dom"/>
</dbReference>
<protein>
    <recommendedName>
        <fullName evidence="2">OTU domain-containing protein</fullName>
    </recommendedName>
</protein>
<evidence type="ECO:0000259" key="2">
    <source>
        <dbReference type="PROSITE" id="PS50802"/>
    </source>
</evidence>
<feature type="compositionally biased region" description="Basic residues" evidence="1">
    <location>
        <begin position="408"/>
        <end position="417"/>
    </location>
</feature>
<evidence type="ECO:0000313" key="3">
    <source>
        <dbReference type="EMBL" id="CAK0856919.1"/>
    </source>
</evidence>
<dbReference type="Gene3D" id="3.90.70.80">
    <property type="match status" value="1"/>
</dbReference>
<feature type="region of interest" description="Disordered" evidence="1">
    <location>
        <begin position="383"/>
        <end position="435"/>
    </location>
</feature>
<dbReference type="Pfam" id="PF02338">
    <property type="entry name" value="OTU"/>
    <property type="match status" value="1"/>
</dbReference>
<proteinExistence type="predicted"/>
<dbReference type="InterPro" id="IPR050704">
    <property type="entry name" value="Peptidase_C85-like"/>
</dbReference>
<name>A0ABN9UBW4_9DINO</name>
<dbReference type="PANTHER" id="PTHR12419">
    <property type="entry name" value="OTU DOMAIN CONTAINING PROTEIN"/>
    <property type="match status" value="1"/>
</dbReference>
<comment type="caution">
    <text evidence="3">The sequence shown here is derived from an EMBL/GenBank/DDBJ whole genome shotgun (WGS) entry which is preliminary data.</text>
</comment>